<name>X1JCP9_9ZZZZ</name>
<keyword evidence="5" id="KW-0408">Iron</keyword>
<feature type="domain" description="Radical SAM core" evidence="7">
    <location>
        <begin position="34"/>
        <end position="128"/>
    </location>
</feature>
<evidence type="ECO:0000259" key="7">
    <source>
        <dbReference type="Pfam" id="PF04055"/>
    </source>
</evidence>
<dbReference type="PANTHER" id="PTHR11228">
    <property type="entry name" value="RADICAL SAM DOMAIN PROTEIN"/>
    <property type="match status" value="1"/>
</dbReference>
<organism evidence="8">
    <name type="scientific">marine sediment metagenome</name>
    <dbReference type="NCBI Taxonomy" id="412755"/>
    <lineage>
        <taxon>unclassified sequences</taxon>
        <taxon>metagenomes</taxon>
        <taxon>ecological metagenomes</taxon>
    </lineage>
</organism>
<dbReference type="AlphaFoldDB" id="X1JCP9"/>
<evidence type="ECO:0000256" key="1">
    <source>
        <dbReference type="ARBA" id="ARBA00001966"/>
    </source>
</evidence>
<reference evidence="8" key="1">
    <citation type="journal article" date="2014" name="Front. Microbiol.">
        <title>High frequency of phylogenetically diverse reductive dehalogenase-homologous genes in deep subseafloor sedimentary metagenomes.</title>
        <authorList>
            <person name="Kawai M."/>
            <person name="Futagami T."/>
            <person name="Toyoda A."/>
            <person name="Takaki Y."/>
            <person name="Nishi S."/>
            <person name="Hori S."/>
            <person name="Arai W."/>
            <person name="Tsubouchi T."/>
            <person name="Morono Y."/>
            <person name="Uchiyama I."/>
            <person name="Ito T."/>
            <person name="Fujiyama A."/>
            <person name="Inagaki F."/>
            <person name="Takami H."/>
        </authorList>
    </citation>
    <scope>NUCLEOTIDE SEQUENCE</scope>
    <source>
        <strain evidence="8">Expedition CK06-06</strain>
    </source>
</reference>
<keyword evidence="4" id="KW-0479">Metal-binding</keyword>
<dbReference type="InterPro" id="IPR000385">
    <property type="entry name" value="MoaA_NifB_PqqE_Fe-S-bd_CS"/>
</dbReference>
<keyword evidence="3" id="KW-0949">S-adenosyl-L-methionine</keyword>
<dbReference type="GO" id="GO:0046872">
    <property type="term" value="F:metal ion binding"/>
    <property type="evidence" value="ECO:0007669"/>
    <property type="project" value="UniProtKB-KW"/>
</dbReference>
<dbReference type="SFLD" id="SFLDS00029">
    <property type="entry name" value="Radical_SAM"/>
    <property type="match status" value="1"/>
</dbReference>
<evidence type="ECO:0000256" key="6">
    <source>
        <dbReference type="ARBA" id="ARBA00023014"/>
    </source>
</evidence>
<evidence type="ECO:0000256" key="2">
    <source>
        <dbReference type="ARBA" id="ARBA00022485"/>
    </source>
</evidence>
<proteinExistence type="predicted"/>
<evidence type="ECO:0000256" key="3">
    <source>
        <dbReference type="ARBA" id="ARBA00022691"/>
    </source>
</evidence>
<dbReference type="InterPro" id="IPR058240">
    <property type="entry name" value="rSAM_sf"/>
</dbReference>
<dbReference type="InterPro" id="IPR013785">
    <property type="entry name" value="Aldolase_TIM"/>
</dbReference>
<dbReference type="GO" id="GO:0003824">
    <property type="term" value="F:catalytic activity"/>
    <property type="evidence" value="ECO:0007669"/>
    <property type="project" value="InterPro"/>
</dbReference>
<keyword evidence="6" id="KW-0411">Iron-sulfur</keyword>
<comment type="caution">
    <text evidence="8">The sequence shown here is derived from an EMBL/GenBank/DDBJ whole genome shotgun (WGS) entry which is preliminary data.</text>
</comment>
<dbReference type="Gene3D" id="3.20.20.70">
    <property type="entry name" value="Aldolase class I"/>
    <property type="match status" value="1"/>
</dbReference>
<evidence type="ECO:0000256" key="5">
    <source>
        <dbReference type="ARBA" id="ARBA00023004"/>
    </source>
</evidence>
<dbReference type="PANTHER" id="PTHR11228:SF34">
    <property type="entry name" value="TUNGSTEN-CONTAINING ALDEHYDE FERREDOXIN OXIDOREDUCTASE COFACTOR MODIFYING PROTEIN"/>
    <property type="match status" value="1"/>
</dbReference>
<dbReference type="Pfam" id="PF04055">
    <property type="entry name" value="Radical_SAM"/>
    <property type="match status" value="1"/>
</dbReference>
<dbReference type="GO" id="GO:0051539">
    <property type="term" value="F:4 iron, 4 sulfur cluster binding"/>
    <property type="evidence" value="ECO:0007669"/>
    <property type="project" value="UniProtKB-KW"/>
</dbReference>
<accession>X1JCP9</accession>
<dbReference type="SUPFAM" id="SSF102114">
    <property type="entry name" value="Radical SAM enzymes"/>
    <property type="match status" value="1"/>
</dbReference>
<dbReference type="EMBL" id="BARU01027760">
    <property type="protein sequence ID" value="GAH76129.1"/>
    <property type="molecule type" value="Genomic_DNA"/>
</dbReference>
<comment type="cofactor">
    <cofactor evidence="1">
        <name>[4Fe-4S] cluster</name>
        <dbReference type="ChEBI" id="CHEBI:49883"/>
    </cofactor>
</comment>
<evidence type="ECO:0000313" key="8">
    <source>
        <dbReference type="EMBL" id="GAH76129.1"/>
    </source>
</evidence>
<dbReference type="InterPro" id="IPR007197">
    <property type="entry name" value="rSAM"/>
</dbReference>
<sequence length="128" mass="14909">MKGKIKQLNRMLKIYSAYNRRKIKDNPLPIRLWIELTSVCNLNCVMCLSKSISKNETGFMDFDLFKKIIDEAAGFVYDVYLHHRGESLLHPDIFKMIKYAKERKISTRLHTNATLLNEEKSSLLLNSG</sequence>
<dbReference type="InterPro" id="IPR050377">
    <property type="entry name" value="Radical_SAM_PqqE_MftC-like"/>
</dbReference>
<protein>
    <recommendedName>
        <fullName evidence="7">Radical SAM core domain-containing protein</fullName>
    </recommendedName>
</protein>
<dbReference type="SFLD" id="SFLDG01067">
    <property type="entry name" value="SPASM/twitch_domain_containing"/>
    <property type="match status" value="1"/>
</dbReference>
<gene>
    <name evidence="8" type="ORF">S03H2_44401</name>
</gene>
<feature type="non-terminal residue" evidence="8">
    <location>
        <position position="128"/>
    </location>
</feature>
<evidence type="ECO:0000256" key="4">
    <source>
        <dbReference type="ARBA" id="ARBA00022723"/>
    </source>
</evidence>
<keyword evidence="2" id="KW-0004">4Fe-4S</keyword>
<dbReference type="CDD" id="cd01335">
    <property type="entry name" value="Radical_SAM"/>
    <property type="match status" value="1"/>
</dbReference>
<dbReference type="PROSITE" id="PS01305">
    <property type="entry name" value="MOAA_NIFB_PQQE"/>
    <property type="match status" value="1"/>
</dbReference>